<keyword evidence="11" id="KW-1185">Reference proteome</keyword>
<keyword evidence="3" id="KW-0677">Repeat</keyword>
<dbReference type="SUPFAM" id="SSF57667">
    <property type="entry name" value="beta-beta-alpha zinc fingers"/>
    <property type="match status" value="1"/>
</dbReference>
<comment type="caution">
    <text evidence="10">The sequence shown here is derived from an EMBL/GenBank/DDBJ whole genome shotgun (WGS) entry which is preliminary data.</text>
</comment>
<keyword evidence="4 7" id="KW-0863">Zinc-finger</keyword>
<reference evidence="10 11" key="1">
    <citation type="submission" date="2024-06" db="EMBL/GenBank/DDBJ databases">
        <title>Complete genome of Phlyctema vagabunda strain 19-DSS-EL-015.</title>
        <authorList>
            <person name="Fiorenzani C."/>
        </authorList>
    </citation>
    <scope>NUCLEOTIDE SEQUENCE [LARGE SCALE GENOMIC DNA]</scope>
    <source>
        <strain evidence="10 11">19-DSS-EL-015</strain>
    </source>
</reference>
<feature type="domain" description="C2H2-type" evidence="9">
    <location>
        <begin position="35"/>
        <end position="62"/>
    </location>
</feature>
<evidence type="ECO:0000256" key="4">
    <source>
        <dbReference type="ARBA" id="ARBA00022771"/>
    </source>
</evidence>
<evidence type="ECO:0000256" key="7">
    <source>
        <dbReference type="PROSITE-ProRule" id="PRU00042"/>
    </source>
</evidence>
<feature type="region of interest" description="Disordered" evidence="8">
    <location>
        <begin position="101"/>
        <end position="120"/>
    </location>
</feature>
<sequence length="923" mass="104294">MSLAIDPTFSTIEEDQIVLQLNLPEEPKRSGPQKKKCKYCERRFVKSEHLKRHQRTHTGERPYSCIYCEKSYSRSDVLTRHLKHHTQGPNAIPLESIQKNGDSEVQNEGTGDASLRTEGAKKLRARRASTAITRNLQPASEIPRTPNLDDLATISMQQDHRRASMNIVRPNFGLEDHLSPSRQQRRISESQAPTVHRDEMEITPFPGNQLASWGGNQQVYEDQYPPDCLPHSVRSPISVRGTNFEQQYASIQQLATPHPLVEQESQDQDMDAWISQFSTNFQIPYNNEVFIEDQSAMQLDMNFRESYTAPKNETEEENEVPNERFKRVEKCWPTRWNKITKLMPTLWNDVGSAETTNLFSVRPPRDSPSQQKTRRGLDDECKARLESVFQTSVFEPSPRPSNFSEISAASPAGDASENGSTSSCSQTFEFPSSEILDISLDLYFRQFHPLTPFIHVPTFEAHLVPDSMLFSMCLIGLNILDTRRSLAFVRRLFPVLLQKVTAEVSSIRFSRRSTGDILATFAASYLTLSLGEMLGTQHDPGQCQSLYMTSILMMQQHGLFKQNDHPDLDHDLLGQGVGLENRWKSWARIESSKRLIICMMMVDTWFSGSLHSAPLIFTDDLRLNLPCLGHLFTAKTAKCWIETIKLVTPSVVTLSYHDASLPDSQAPSDPFTIHAILSVIRLRISESSNRLQTGDSPVPWRLYSQDPSAQVCIPLALQVCEKYDNNLRSMKTNCLMLWHNICMILTSDLRIFELAAGAEGADRARKALKDITTWSATSSARRACVHAAQTLKVATNRRVSDGIMFHFSTTLFSAALVLGLYVYKVTECTDEFPPVELLGDMDWKKIDTAGLVDSKSNDSDPIIRFIEYGGKFKLDDVVYGSGYSSARRILLDYASVLEEVAKWKTGPYSHILRIMSDALVDVG</sequence>
<dbReference type="CDD" id="cd12148">
    <property type="entry name" value="fungal_TF_MHR"/>
    <property type="match status" value="1"/>
</dbReference>
<dbReference type="Pfam" id="PF04082">
    <property type="entry name" value="Fungal_trans"/>
    <property type="match status" value="1"/>
</dbReference>
<dbReference type="Proteomes" id="UP001629113">
    <property type="component" value="Unassembled WGS sequence"/>
</dbReference>
<dbReference type="PROSITE" id="PS00028">
    <property type="entry name" value="ZINC_FINGER_C2H2_1"/>
    <property type="match status" value="2"/>
</dbReference>
<dbReference type="SMART" id="SM00355">
    <property type="entry name" value="ZnF_C2H2"/>
    <property type="match status" value="2"/>
</dbReference>
<dbReference type="InterPro" id="IPR013087">
    <property type="entry name" value="Znf_C2H2_type"/>
</dbReference>
<dbReference type="PROSITE" id="PS50157">
    <property type="entry name" value="ZINC_FINGER_C2H2_2"/>
    <property type="match status" value="2"/>
</dbReference>
<evidence type="ECO:0000256" key="5">
    <source>
        <dbReference type="ARBA" id="ARBA00022833"/>
    </source>
</evidence>
<proteinExistence type="predicted"/>
<feature type="compositionally biased region" description="Polar residues" evidence="8">
    <location>
        <begin position="394"/>
        <end position="407"/>
    </location>
</feature>
<dbReference type="InterPro" id="IPR036236">
    <property type="entry name" value="Znf_C2H2_sf"/>
</dbReference>
<accession>A0ABR4PTM2</accession>
<name>A0ABR4PTM2_9HELO</name>
<dbReference type="InterPro" id="IPR007219">
    <property type="entry name" value="XnlR_reg_dom"/>
</dbReference>
<keyword evidence="6" id="KW-0539">Nucleus</keyword>
<evidence type="ECO:0000256" key="6">
    <source>
        <dbReference type="ARBA" id="ARBA00023242"/>
    </source>
</evidence>
<keyword evidence="5" id="KW-0862">Zinc</keyword>
<feature type="region of interest" description="Disordered" evidence="8">
    <location>
        <begin position="175"/>
        <end position="194"/>
    </location>
</feature>
<evidence type="ECO:0000256" key="8">
    <source>
        <dbReference type="SAM" id="MobiDB-lite"/>
    </source>
</evidence>
<keyword evidence="2" id="KW-0479">Metal-binding</keyword>
<evidence type="ECO:0000313" key="11">
    <source>
        <dbReference type="Proteomes" id="UP001629113"/>
    </source>
</evidence>
<comment type="subcellular location">
    <subcellularLocation>
        <location evidence="1">Nucleus</location>
    </subcellularLocation>
</comment>
<feature type="region of interest" description="Disordered" evidence="8">
    <location>
        <begin position="394"/>
        <end position="425"/>
    </location>
</feature>
<protein>
    <submittedName>
        <fullName evidence="10">C6 transcription factor</fullName>
    </submittedName>
</protein>
<dbReference type="InterPro" id="IPR051059">
    <property type="entry name" value="VerF-like"/>
</dbReference>
<evidence type="ECO:0000256" key="2">
    <source>
        <dbReference type="ARBA" id="ARBA00022723"/>
    </source>
</evidence>
<organism evidence="10 11">
    <name type="scientific">Phlyctema vagabunda</name>
    <dbReference type="NCBI Taxonomy" id="108571"/>
    <lineage>
        <taxon>Eukaryota</taxon>
        <taxon>Fungi</taxon>
        <taxon>Dikarya</taxon>
        <taxon>Ascomycota</taxon>
        <taxon>Pezizomycotina</taxon>
        <taxon>Leotiomycetes</taxon>
        <taxon>Helotiales</taxon>
        <taxon>Dermateaceae</taxon>
        <taxon>Phlyctema</taxon>
    </lineage>
</organism>
<feature type="domain" description="C2H2-type" evidence="9">
    <location>
        <begin position="63"/>
        <end position="86"/>
    </location>
</feature>
<dbReference type="PANTHER" id="PTHR40626:SF7">
    <property type="entry name" value="TRANSCRIPTION FACTOR, PUTATIVE (AFU_ORTHOLOGUE AFUA_1G04110)-RELATED"/>
    <property type="match status" value="1"/>
</dbReference>
<dbReference type="PANTHER" id="PTHR40626">
    <property type="entry name" value="MIP31509P"/>
    <property type="match status" value="1"/>
</dbReference>
<evidence type="ECO:0000256" key="3">
    <source>
        <dbReference type="ARBA" id="ARBA00022737"/>
    </source>
</evidence>
<evidence type="ECO:0000256" key="1">
    <source>
        <dbReference type="ARBA" id="ARBA00004123"/>
    </source>
</evidence>
<dbReference type="EMBL" id="JBFCZG010000001">
    <property type="protein sequence ID" value="KAL3426719.1"/>
    <property type="molecule type" value="Genomic_DNA"/>
</dbReference>
<dbReference type="Pfam" id="PF00096">
    <property type="entry name" value="zf-C2H2"/>
    <property type="match status" value="1"/>
</dbReference>
<feature type="region of interest" description="Disordered" evidence="8">
    <location>
        <begin position="357"/>
        <end position="377"/>
    </location>
</feature>
<gene>
    <name evidence="10" type="ORF">PVAG01_00228</name>
</gene>
<dbReference type="Gene3D" id="3.30.160.60">
    <property type="entry name" value="Classic Zinc Finger"/>
    <property type="match status" value="2"/>
</dbReference>
<evidence type="ECO:0000259" key="9">
    <source>
        <dbReference type="PROSITE" id="PS50157"/>
    </source>
</evidence>
<evidence type="ECO:0000313" key="10">
    <source>
        <dbReference type="EMBL" id="KAL3426719.1"/>
    </source>
</evidence>